<evidence type="ECO:0000259" key="5">
    <source>
        <dbReference type="PROSITE" id="PS51005"/>
    </source>
</evidence>
<dbReference type="PROSITE" id="PS51005">
    <property type="entry name" value="NAC"/>
    <property type="match status" value="1"/>
</dbReference>
<dbReference type="Pfam" id="PF02365">
    <property type="entry name" value="NAM"/>
    <property type="match status" value="1"/>
</dbReference>
<dbReference type="PANTHER" id="PTHR31744">
    <property type="entry name" value="PROTEIN CUP-SHAPED COTYLEDON 2-RELATED"/>
    <property type="match status" value="1"/>
</dbReference>
<keyword evidence="1" id="KW-0805">Transcription regulation</keyword>
<organism evidence="6 7">
    <name type="scientific">Ananas comosus</name>
    <name type="common">Pineapple</name>
    <name type="synonym">Ananas ananas</name>
    <dbReference type="NCBI Taxonomy" id="4615"/>
    <lineage>
        <taxon>Eukaryota</taxon>
        <taxon>Viridiplantae</taxon>
        <taxon>Streptophyta</taxon>
        <taxon>Embryophyta</taxon>
        <taxon>Tracheophyta</taxon>
        <taxon>Spermatophyta</taxon>
        <taxon>Magnoliopsida</taxon>
        <taxon>Liliopsida</taxon>
        <taxon>Poales</taxon>
        <taxon>Bromeliaceae</taxon>
        <taxon>Bromelioideae</taxon>
        <taxon>Ananas</taxon>
    </lineage>
</organism>
<dbReference type="InterPro" id="IPR003441">
    <property type="entry name" value="NAC-dom"/>
</dbReference>
<dbReference type="FunFam" id="2.170.150.80:FF:000006">
    <property type="entry name" value="NAC domain-containing protein 100-like"/>
    <property type="match status" value="1"/>
</dbReference>
<evidence type="ECO:0000313" key="6">
    <source>
        <dbReference type="EMBL" id="OAY67566.1"/>
    </source>
</evidence>
<proteinExistence type="predicted"/>
<evidence type="ECO:0000256" key="4">
    <source>
        <dbReference type="ARBA" id="ARBA00023242"/>
    </source>
</evidence>
<dbReference type="Gene3D" id="2.170.150.80">
    <property type="entry name" value="NAC domain"/>
    <property type="match status" value="1"/>
</dbReference>
<dbReference type="GO" id="GO:0006355">
    <property type="term" value="P:regulation of DNA-templated transcription"/>
    <property type="evidence" value="ECO:0007669"/>
    <property type="project" value="InterPro"/>
</dbReference>
<evidence type="ECO:0000256" key="3">
    <source>
        <dbReference type="ARBA" id="ARBA00023163"/>
    </source>
</evidence>
<keyword evidence="2" id="KW-0238">DNA-binding</keyword>
<keyword evidence="3" id="KW-0804">Transcription</keyword>
<feature type="domain" description="NAC" evidence="5">
    <location>
        <begin position="18"/>
        <end position="170"/>
    </location>
</feature>
<dbReference type="EMBL" id="LSRQ01005465">
    <property type="protein sequence ID" value="OAY67566.1"/>
    <property type="molecule type" value="Genomic_DNA"/>
</dbReference>
<dbReference type="SUPFAM" id="SSF101941">
    <property type="entry name" value="NAC domain"/>
    <property type="match status" value="1"/>
</dbReference>
<evidence type="ECO:0000313" key="7">
    <source>
        <dbReference type="Proteomes" id="UP000092600"/>
    </source>
</evidence>
<gene>
    <name evidence="6" type="ORF">ACMD2_21894</name>
</gene>
<dbReference type="InterPro" id="IPR036093">
    <property type="entry name" value="NAC_dom_sf"/>
</dbReference>
<evidence type="ECO:0000256" key="2">
    <source>
        <dbReference type="ARBA" id="ARBA00023125"/>
    </source>
</evidence>
<dbReference type="AlphaFoldDB" id="A0A199USE3"/>
<sequence>MESYAAQHHRFDSGDAQLPPGFRFHPTDEELITYYLLKKVLDGGFTGRAIAEIDLNKCEPWELPEKAKMGEKEWYFFSLRDRKYPTGLRTNRATEAGYWKATGKDREIFSSRTGSLVGMKKTLVFYRGRAPKGEKSNWVMHEYRLDGKFAYHFLSRSSKDEWVVSRVFQKIGGGKKTRLGLAGPSNSDAAGGGVGSQSSSSLPLLLDSSPFAGAASSFASADRESCSYESTDREPVPCFSTTASHLLGNEATPPPLFGRVGTTAAATAATNVNVGLAFPCLRSLQENLQLPFFLSGLAPPLPPLPGSGSAPPVYGSGAHHREIGGAEWLQPADLERKAELGSRVPHQMMMPVGSTELDCLWTF</sequence>
<reference evidence="6 7" key="1">
    <citation type="journal article" date="2016" name="DNA Res.">
        <title>The draft genome of MD-2 pineapple using hybrid error correction of long reads.</title>
        <authorList>
            <person name="Redwan R.M."/>
            <person name="Saidin A."/>
            <person name="Kumar S.V."/>
        </authorList>
    </citation>
    <scope>NUCLEOTIDE SEQUENCE [LARGE SCALE GENOMIC DNA]</scope>
    <source>
        <strain evidence="7">cv. MD2</strain>
        <tissue evidence="6">Leaf</tissue>
    </source>
</reference>
<accession>A0A199USE3</accession>
<protein>
    <submittedName>
        <fullName evidence="6">Protein CUP-SHAPED COTYLEDON 2</fullName>
    </submittedName>
</protein>
<dbReference type="Proteomes" id="UP000092600">
    <property type="component" value="Unassembled WGS sequence"/>
</dbReference>
<dbReference type="GO" id="GO:0003677">
    <property type="term" value="F:DNA binding"/>
    <property type="evidence" value="ECO:0007669"/>
    <property type="project" value="UniProtKB-KW"/>
</dbReference>
<dbReference type="STRING" id="4615.A0A199USE3"/>
<keyword evidence="4" id="KW-0539">Nucleus</keyword>
<evidence type="ECO:0000256" key="1">
    <source>
        <dbReference type="ARBA" id="ARBA00023015"/>
    </source>
</evidence>
<name>A0A199USE3_ANACO</name>
<comment type="caution">
    <text evidence="6">The sequence shown here is derived from an EMBL/GenBank/DDBJ whole genome shotgun (WGS) entry which is preliminary data.</text>
</comment>
<dbReference type="PANTHER" id="PTHR31744:SF114">
    <property type="entry name" value="PROTEIN CUP-SHAPED COTYLEDON 2"/>
    <property type="match status" value="1"/>
</dbReference>